<reference evidence="8" key="1">
    <citation type="submission" date="2022-11" db="UniProtKB">
        <authorList>
            <consortium name="WormBaseParasite"/>
        </authorList>
    </citation>
    <scope>IDENTIFICATION</scope>
</reference>
<accession>A0A914GU17</accession>
<dbReference type="Proteomes" id="UP000887572">
    <property type="component" value="Unplaced"/>
</dbReference>
<evidence type="ECO:0000256" key="2">
    <source>
        <dbReference type="ARBA" id="ARBA00006356"/>
    </source>
</evidence>
<comment type="similarity">
    <text evidence="2">Belongs to the FARP (FMRFamide related peptide) family.</text>
</comment>
<dbReference type="GO" id="GO:0007218">
    <property type="term" value="P:neuropeptide signaling pathway"/>
    <property type="evidence" value="ECO:0007669"/>
    <property type="project" value="UniProtKB-KW"/>
</dbReference>
<name>A0A914GU17_GLORO</name>
<comment type="subcellular location">
    <subcellularLocation>
        <location evidence="1">Secreted</location>
    </subcellularLocation>
</comment>
<dbReference type="GO" id="GO:0005576">
    <property type="term" value="C:extracellular region"/>
    <property type="evidence" value="ECO:0007669"/>
    <property type="project" value="UniProtKB-SubCell"/>
</dbReference>
<evidence type="ECO:0000256" key="1">
    <source>
        <dbReference type="ARBA" id="ARBA00004613"/>
    </source>
</evidence>
<keyword evidence="7" id="KW-1185">Reference proteome</keyword>
<dbReference type="AlphaFoldDB" id="A0A914GU17"/>
<sequence length="170" mass="19819">MSRQRPPPIRRIVSRCSLTSPIARRRYLPWPVPTAIPRALFLFLPLLFISSSVSAQSYESAELRILEEKGGKRMFYQPWSYMKRTPSTEPIIRFEKRSGDDQFMEGFKPLSSADPFRFFKRSIVVPLMRFGRRPAERAAPLIRFGKRAQIRTANAVPLIRFGRSSEEERQ</sequence>
<keyword evidence="6" id="KW-0527">Neuropeptide</keyword>
<proteinExistence type="inferred from homology"/>
<evidence type="ECO:0000313" key="8">
    <source>
        <dbReference type="WBParaSite" id="Gr19_v10_g11230.t1"/>
    </source>
</evidence>
<keyword evidence="5" id="KW-0027">Amidation</keyword>
<evidence type="ECO:0000313" key="7">
    <source>
        <dbReference type="Proteomes" id="UP000887572"/>
    </source>
</evidence>
<evidence type="ECO:0000256" key="6">
    <source>
        <dbReference type="ARBA" id="ARBA00023320"/>
    </source>
</evidence>
<keyword evidence="4" id="KW-0165">Cleavage on pair of basic residues</keyword>
<organism evidence="7 8">
    <name type="scientific">Globodera rostochiensis</name>
    <name type="common">Golden nematode worm</name>
    <name type="synonym">Heterodera rostochiensis</name>
    <dbReference type="NCBI Taxonomy" id="31243"/>
    <lineage>
        <taxon>Eukaryota</taxon>
        <taxon>Metazoa</taxon>
        <taxon>Ecdysozoa</taxon>
        <taxon>Nematoda</taxon>
        <taxon>Chromadorea</taxon>
        <taxon>Rhabditida</taxon>
        <taxon>Tylenchina</taxon>
        <taxon>Tylenchomorpha</taxon>
        <taxon>Tylenchoidea</taxon>
        <taxon>Heteroderidae</taxon>
        <taxon>Heteroderinae</taxon>
        <taxon>Globodera</taxon>
    </lineage>
</organism>
<evidence type="ECO:0000256" key="5">
    <source>
        <dbReference type="ARBA" id="ARBA00022815"/>
    </source>
</evidence>
<keyword evidence="3" id="KW-0964">Secreted</keyword>
<protein>
    <submittedName>
        <fullName evidence="8">Uncharacterized protein</fullName>
    </submittedName>
</protein>
<dbReference type="InterPro" id="IPR002544">
    <property type="entry name" value="FMRFamid-related_peptide-like"/>
</dbReference>
<evidence type="ECO:0000256" key="3">
    <source>
        <dbReference type="ARBA" id="ARBA00022525"/>
    </source>
</evidence>
<dbReference type="WBParaSite" id="Gr19_v10_g11230.t1">
    <property type="protein sequence ID" value="Gr19_v10_g11230.t1"/>
    <property type="gene ID" value="Gr19_v10_g11230"/>
</dbReference>
<dbReference type="Pfam" id="PF01581">
    <property type="entry name" value="FARP"/>
    <property type="match status" value="1"/>
</dbReference>
<evidence type="ECO:0000256" key="4">
    <source>
        <dbReference type="ARBA" id="ARBA00022685"/>
    </source>
</evidence>